<evidence type="ECO:0000313" key="5">
    <source>
        <dbReference type="Proteomes" id="UP000305675"/>
    </source>
</evidence>
<dbReference type="AlphaFoldDB" id="A0A4U1BLF0"/>
<dbReference type="SUPFAM" id="SSF52540">
    <property type="entry name" value="P-loop containing nucleoside triphosphate hydrolases"/>
    <property type="match status" value="2"/>
</dbReference>
<keyword evidence="1" id="KW-0547">Nucleotide-binding</keyword>
<dbReference type="InterPro" id="IPR003593">
    <property type="entry name" value="AAA+_ATPase"/>
</dbReference>
<dbReference type="SMART" id="SM00382">
    <property type="entry name" value="AAA"/>
    <property type="match status" value="2"/>
</dbReference>
<dbReference type="GO" id="GO:0005524">
    <property type="term" value="F:ATP binding"/>
    <property type="evidence" value="ECO:0007669"/>
    <property type="project" value="UniProtKB-KW"/>
</dbReference>
<evidence type="ECO:0000259" key="3">
    <source>
        <dbReference type="PROSITE" id="PS50893"/>
    </source>
</evidence>
<dbReference type="InterPro" id="IPR051309">
    <property type="entry name" value="ABCF_ATPase"/>
</dbReference>
<evidence type="ECO:0000256" key="1">
    <source>
        <dbReference type="ARBA" id="ARBA00022741"/>
    </source>
</evidence>
<dbReference type="InterPro" id="IPR003439">
    <property type="entry name" value="ABC_transporter-like_ATP-bd"/>
</dbReference>
<dbReference type="PANTHER" id="PTHR42855:SF2">
    <property type="entry name" value="DRUG RESISTANCE ABC TRANSPORTER,ATP-BINDING PROTEIN"/>
    <property type="match status" value="1"/>
</dbReference>
<reference evidence="4 5" key="1">
    <citation type="submission" date="2019-04" db="EMBL/GenBank/DDBJ databases">
        <authorList>
            <person name="Hwang J.C."/>
        </authorList>
    </citation>
    <scope>NUCLEOTIDE SEQUENCE [LARGE SCALE GENOMIC DNA]</scope>
    <source>
        <strain evidence="4 5">IMCC35002</strain>
    </source>
</reference>
<protein>
    <submittedName>
        <fullName evidence="4">ABC-F family ATP-binding cassette domain-containing protein</fullName>
    </submittedName>
</protein>
<gene>
    <name evidence="4" type="ORF">FCL42_14945</name>
</gene>
<feature type="domain" description="ABC transporter" evidence="3">
    <location>
        <begin position="5"/>
        <end position="227"/>
    </location>
</feature>
<evidence type="ECO:0000256" key="2">
    <source>
        <dbReference type="ARBA" id="ARBA00022840"/>
    </source>
</evidence>
<dbReference type="Gene3D" id="3.40.50.300">
    <property type="entry name" value="P-loop containing nucleotide triphosphate hydrolases"/>
    <property type="match status" value="2"/>
</dbReference>
<name>A0A4U1BLF0_9GAMM</name>
<evidence type="ECO:0000313" key="4">
    <source>
        <dbReference type="EMBL" id="TKB53358.1"/>
    </source>
</evidence>
<keyword evidence="2 4" id="KW-0067">ATP-binding</keyword>
<feature type="domain" description="ABC transporter" evidence="3">
    <location>
        <begin position="296"/>
        <end position="512"/>
    </location>
</feature>
<dbReference type="GO" id="GO:0016887">
    <property type="term" value="F:ATP hydrolysis activity"/>
    <property type="evidence" value="ECO:0007669"/>
    <property type="project" value="InterPro"/>
</dbReference>
<dbReference type="Proteomes" id="UP000305675">
    <property type="component" value="Unassembled WGS sequence"/>
</dbReference>
<dbReference type="CDD" id="cd03221">
    <property type="entry name" value="ABCF_EF-3"/>
    <property type="match status" value="2"/>
</dbReference>
<proteinExistence type="predicted"/>
<accession>A0A4U1BLF0</accession>
<organism evidence="4 5">
    <name type="scientific">Ferrimonas aestuarii</name>
    <dbReference type="NCBI Taxonomy" id="2569539"/>
    <lineage>
        <taxon>Bacteria</taxon>
        <taxon>Pseudomonadati</taxon>
        <taxon>Pseudomonadota</taxon>
        <taxon>Gammaproteobacteria</taxon>
        <taxon>Alteromonadales</taxon>
        <taxon>Ferrimonadaceae</taxon>
        <taxon>Ferrimonas</taxon>
    </lineage>
</organism>
<dbReference type="InterPro" id="IPR027417">
    <property type="entry name" value="P-loop_NTPase"/>
</dbReference>
<dbReference type="OrthoDB" id="9808609at2"/>
<keyword evidence="5" id="KW-1185">Reference proteome</keyword>
<dbReference type="RefSeq" id="WP_136864226.1">
    <property type="nucleotide sequence ID" value="NZ_SWCJ01000012.1"/>
</dbReference>
<dbReference type="EMBL" id="SWCJ01000012">
    <property type="protein sequence ID" value="TKB53358.1"/>
    <property type="molecule type" value="Genomic_DNA"/>
</dbReference>
<sequence>MSTLLSTHSLSIRPDKQTLLDSVEITLQRGNRIGLIGFNGCGKSTLLSVLAKTNQPSAGSVTHANRCVIAYVEQRLPKALNSYSLTEVLLSLLPSNQHLDNLWLAEIHLAQVGFTPEQFTQRLDSLSGGEHTRLLLARALMQQPDLLLLDEPSNHLDLPTLLWLEQFLQRWAGSFVLVSHDRRLLDSVTNCSWIMRDQTLHQFQLPCTRALEAFLHQDAALEKTRLSQKKEVDRIEASAKQKAQWGKVYDNEDFARKAKHMFKRAERIKAEMNDAPQRSPWSIGLQTQALAADRLLEFSNFKVRVKPHAATLYEVDNLRVKSGDRIAIIGANGCGKSTLLKQVWQQYCDVQQGAALTIHPNCKLGFYDQEQQQLKDNDALTDAIAHRLKLPQETLKMALIKAGFEFSSHHKAVANLSGGERARLMLANLNLGHYPLLLLDEPTNHLDLDGKAQLATALSETQGAVLMVSHDRDFIESSCNRFWLVQGGQLSEVYEANQAYLELGAGTIGEKANENRPITSSLPHPSSAVTDEEAQLKQLLQLEQQLAEDLTRKPKHQKPQKQQRWRQQIEQLNQQLGLV</sequence>
<comment type="caution">
    <text evidence="4">The sequence shown here is derived from an EMBL/GenBank/DDBJ whole genome shotgun (WGS) entry which is preliminary data.</text>
</comment>
<dbReference type="PANTHER" id="PTHR42855">
    <property type="entry name" value="ABC TRANSPORTER ATP-BINDING SUBUNIT"/>
    <property type="match status" value="1"/>
</dbReference>
<dbReference type="PROSITE" id="PS50893">
    <property type="entry name" value="ABC_TRANSPORTER_2"/>
    <property type="match status" value="2"/>
</dbReference>
<dbReference type="Pfam" id="PF00005">
    <property type="entry name" value="ABC_tran"/>
    <property type="match status" value="2"/>
</dbReference>